<dbReference type="EMBL" id="RDQH01000339">
    <property type="protein sequence ID" value="RXH78587.1"/>
    <property type="molecule type" value="Genomic_DNA"/>
</dbReference>
<sequence>MGLLSLSSRVLLAPHSWSSSSPVLLADPSRSSYSSSSDKFQIRRPISMILFLLVTPTGVLAGDAPVALSVGVDGHDLHVAGMGDVIGEAFFETEGFAFSFLGFAG</sequence>
<comment type="caution">
    <text evidence="2">The sequence shown here is derived from an EMBL/GenBank/DDBJ whole genome shotgun (WGS) entry which is preliminary data.</text>
</comment>
<keyword evidence="3" id="KW-1185">Reference proteome</keyword>
<proteinExistence type="predicted"/>
<organism evidence="2 3">
    <name type="scientific">Malus domestica</name>
    <name type="common">Apple</name>
    <name type="synonym">Pyrus malus</name>
    <dbReference type="NCBI Taxonomy" id="3750"/>
    <lineage>
        <taxon>Eukaryota</taxon>
        <taxon>Viridiplantae</taxon>
        <taxon>Streptophyta</taxon>
        <taxon>Embryophyta</taxon>
        <taxon>Tracheophyta</taxon>
        <taxon>Spermatophyta</taxon>
        <taxon>Magnoliopsida</taxon>
        <taxon>eudicotyledons</taxon>
        <taxon>Gunneridae</taxon>
        <taxon>Pentapetalae</taxon>
        <taxon>rosids</taxon>
        <taxon>fabids</taxon>
        <taxon>Rosales</taxon>
        <taxon>Rosaceae</taxon>
        <taxon>Amygdaloideae</taxon>
        <taxon>Maleae</taxon>
        <taxon>Malus</taxon>
    </lineage>
</organism>
<accession>A0A498I9C5</accession>
<protein>
    <submittedName>
        <fullName evidence="2">Uncharacterized protein</fullName>
    </submittedName>
</protein>
<evidence type="ECO:0000256" key="1">
    <source>
        <dbReference type="SAM" id="MobiDB-lite"/>
    </source>
</evidence>
<name>A0A498I9C5_MALDO</name>
<evidence type="ECO:0000313" key="3">
    <source>
        <dbReference type="Proteomes" id="UP000290289"/>
    </source>
</evidence>
<gene>
    <name evidence="2" type="ORF">DVH24_002105</name>
</gene>
<evidence type="ECO:0000313" key="2">
    <source>
        <dbReference type="EMBL" id="RXH78587.1"/>
    </source>
</evidence>
<feature type="region of interest" description="Disordered" evidence="1">
    <location>
        <begin position="17"/>
        <end position="37"/>
    </location>
</feature>
<reference evidence="2 3" key="1">
    <citation type="submission" date="2018-10" db="EMBL/GenBank/DDBJ databases">
        <title>A high-quality apple genome assembly.</title>
        <authorList>
            <person name="Hu J."/>
        </authorList>
    </citation>
    <scope>NUCLEOTIDE SEQUENCE [LARGE SCALE GENOMIC DNA]</scope>
    <source>
        <strain evidence="3">cv. HFTH1</strain>
        <tissue evidence="2">Young leaf</tissue>
    </source>
</reference>
<dbReference type="Proteomes" id="UP000290289">
    <property type="component" value="Chromosome 13"/>
</dbReference>
<dbReference type="AlphaFoldDB" id="A0A498I9C5"/>